<feature type="transmembrane region" description="Helical" evidence="10">
    <location>
        <begin position="27"/>
        <end position="50"/>
    </location>
</feature>
<evidence type="ECO:0000256" key="3">
    <source>
        <dbReference type="ARBA" id="ARBA00022606"/>
    </source>
</evidence>
<evidence type="ECO:0000313" key="12">
    <source>
        <dbReference type="Ensembl" id="ENSPMRP00000015887.1"/>
    </source>
</evidence>
<dbReference type="PRINTS" id="PR00237">
    <property type="entry name" value="GPCRRHODOPSN"/>
</dbReference>
<dbReference type="PROSITE" id="PS00237">
    <property type="entry name" value="G_PROTEIN_RECEP_F1_1"/>
    <property type="match status" value="1"/>
</dbReference>
<feature type="transmembrane region" description="Helical" evidence="10">
    <location>
        <begin position="142"/>
        <end position="165"/>
    </location>
</feature>
<dbReference type="GO" id="GO:0004984">
    <property type="term" value="F:olfactory receptor activity"/>
    <property type="evidence" value="ECO:0007669"/>
    <property type="project" value="InterPro"/>
</dbReference>
<name>A0A670IXH4_PODMU</name>
<dbReference type="GeneTree" id="ENSGT01090000260043"/>
<evidence type="ECO:0000256" key="2">
    <source>
        <dbReference type="ARBA" id="ARBA00004141"/>
    </source>
</evidence>
<dbReference type="CDD" id="cd15221">
    <property type="entry name" value="7tmA_OR52B-like"/>
    <property type="match status" value="1"/>
</dbReference>
<reference evidence="12" key="3">
    <citation type="submission" date="2025-09" db="UniProtKB">
        <authorList>
            <consortium name="Ensembl"/>
        </authorList>
    </citation>
    <scope>IDENTIFICATION</scope>
</reference>
<feature type="transmembrane region" description="Helical" evidence="10">
    <location>
        <begin position="100"/>
        <end position="122"/>
    </location>
</feature>
<evidence type="ECO:0000256" key="6">
    <source>
        <dbReference type="ARBA" id="ARBA00022989"/>
    </source>
</evidence>
<organism evidence="12 13">
    <name type="scientific">Podarcis muralis</name>
    <name type="common">Wall lizard</name>
    <name type="synonym">Lacerta muralis</name>
    <dbReference type="NCBI Taxonomy" id="64176"/>
    <lineage>
        <taxon>Eukaryota</taxon>
        <taxon>Metazoa</taxon>
        <taxon>Chordata</taxon>
        <taxon>Craniata</taxon>
        <taxon>Vertebrata</taxon>
        <taxon>Euteleostomi</taxon>
        <taxon>Lepidosauria</taxon>
        <taxon>Squamata</taxon>
        <taxon>Bifurcata</taxon>
        <taxon>Unidentata</taxon>
        <taxon>Episquamata</taxon>
        <taxon>Laterata</taxon>
        <taxon>Lacertibaenia</taxon>
        <taxon>Lacertidae</taxon>
        <taxon>Podarcis</taxon>
    </lineage>
</organism>
<comment type="similarity">
    <text evidence="9">Belongs to the G-protein coupled receptor 1 family.</text>
</comment>
<keyword evidence="9" id="KW-0675">Receptor</keyword>
<sequence length="316" mass="34839">MSPSNHTGTSPSFFILVGIPGKEDLHLWISIPFFLMYLVALSGNSGLLLIIATERSLHQPMYLFLSLLAGADLMLTTTTVPKMLDIFWADAGEIPFAACIAQTSLLVFLFVSESAVLLAMAFDRYVAICMPLRYATVLTPRLMVRMGVAGVVRSCCTAIPFAFLLKRLPYCKTNVIPHTYCEHMAVATLSCGDITANNIYGLAVSLLSTGLDVVLIAVSYVLILRSIFRMPSRDARGKALSTCGSHVCVILMFYTPAYFTILAHRFGQNIPRYVHILLANMYLLLPPMLNPIIYGVKTKEIREQAVLLFSQIGKSI</sequence>
<dbReference type="PANTHER" id="PTHR26450:SF32">
    <property type="entry name" value="OLFACTORY RECEPTOR 52B6"/>
    <property type="match status" value="1"/>
</dbReference>
<keyword evidence="4 9" id="KW-0812">Transmembrane</keyword>
<dbReference type="PRINTS" id="PR00245">
    <property type="entry name" value="OLFACTORYR"/>
</dbReference>
<gene>
    <name evidence="12" type="primary">LOC114603766</name>
</gene>
<evidence type="ECO:0000256" key="4">
    <source>
        <dbReference type="ARBA" id="ARBA00022692"/>
    </source>
</evidence>
<dbReference type="Proteomes" id="UP000472272">
    <property type="component" value="Chromosome 9"/>
</dbReference>
<dbReference type="Ensembl" id="ENSPMRT00000016963.1">
    <property type="protein sequence ID" value="ENSPMRP00000015887.1"/>
    <property type="gene ID" value="ENSPMRG00000010612.1"/>
</dbReference>
<feature type="domain" description="G-protein coupled receptors family 1 profile" evidence="11">
    <location>
        <begin position="43"/>
        <end position="294"/>
    </location>
</feature>
<keyword evidence="13" id="KW-1185">Reference proteome</keyword>
<evidence type="ECO:0000256" key="10">
    <source>
        <dbReference type="RuleBase" id="RU363047"/>
    </source>
</evidence>
<comment type="function">
    <text evidence="1">Odorant receptor.</text>
</comment>
<evidence type="ECO:0000256" key="5">
    <source>
        <dbReference type="ARBA" id="ARBA00022725"/>
    </source>
</evidence>
<dbReference type="SUPFAM" id="SSF81321">
    <property type="entry name" value="Family A G protein-coupled receptor-like"/>
    <property type="match status" value="1"/>
</dbReference>
<dbReference type="InterPro" id="IPR050402">
    <property type="entry name" value="OR51/52/56-like"/>
</dbReference>
<feature type="transmembrane region" description="Helical" evidence="10">
    <location>
        <begin position="62"/>
        <end position="80"/>
    </location>
</feature>
<dbReference type="OMA" id="WYGISVP"/>
<accession>A0A670IXH4</accession>
<keyword evidence="9" id="KW-0297">G-protein coupled receptor</keyword>
<protein>
    <recommendedName>
        <fullName evidence="10">Olfactory receptor</fullName>
    </recommendedName>
</protein>
<comment type="subcellular location">
    <subcellularLocation>
        <location evidence="10">Cell membrane</location>
        <topology evidence="10">Multi-pass membrane protein</topology>
    </subcellularLocation>
    <subcellularLocation>
        <location evidence="2">Membrane</location>
        <topology evidence="2">Multi-pass membrane protein</topology>
    </subcellularLocation>
</comment>
<feature type="transmembrane region" description="Helical" evidence="10">
    <location>
        <begin position="199"/>
        <end position="223"/>
    </location>
</feature>
<dbReference type="Gene3D" id="1.20.1070.10">
    <property type="entry name" value="Rhodopsin 7-helix transmembrane proteins"/>
    <property type="match status" value="1"/>
</dbReference>
<feature type="transmembrane region" description="Helical" evidence="10">
    <location>
        <begin position="243"/>
        <end position="261"/>
    </location>
</feature>
<keyword evidence="5 10" id="KW-0552">Olfaction</keyword>
<dbReference type="Pfam" id="PF13853">
    <property type="entry name" value="7tm_4"/>
    <property type="match status" value="1"/>
</dbReference>
<proteinExistence type="inferred from homology"/>
<keyword evidence="7 10" id="KW-0472">Membrane</keyword>
<reference evidence="12" key="2">
    <citation type="submission" date="2025-08" db="UniProtKB">
        <authorList>
            <consortium name="Ensembl"/>
        </authorList>
    </citation>
    <scope>IDENTIFICATION</scope>
</reference>
<dbReference type="InterPro" id="IPR000725">
    <property type="entry name" value="Olfact_rcpt"/>
</dbReference>
<keyword evidence="3 10" id="KW-0716">Sensory transduction</keyword>
<dbReference type="AlphaFoldDB" id="A0A670IXH4"/>
<keyword evidence="6 10" id="KW-1133">Transmembrane helix</keyword>
<dbReference type="InterPro" id="IPR017452">
    <property type="entry name" value="GPCR_Rhodpsn_7TM"/>
</dbReference>
<dbReference type="InterPro" id="IPR000276">
    <property type="entry name" value="GPCR_Rhodpsn"/>
</dbReference>
<evidence type="ECO:0000259" key="11">
    <source>
        <dbReference type="PROSITE" id="PS50262"/>
    </source>
</evidence>
<feature type="transmembrane region" description="Helical" evidence="10">
    <location>
        <begin position="273"/>
        <end position="294"/>
    </location>
</feature>
<keyword evidence="8 9" id="KW-0807">Transducer</keyword>
<evidence type="ECO:0000256" key="8">
    <source>
        <dbReference type="ARBA" id="ARBA00023224"/>
    </source>
</evidence>
<dbReference type="GO" id="GO:0005886">
    <property type="term" value="C:plasma membrane"/>
    <property type="evidence" value="ECO:0007669"/>
    <property type="project" value="UniProtKB-SubCell"/>
</dbReference>
<evidence type="ECO:0000256" key="9">
    <source>
        <dbReference type="RuleBase" id="RU000688"/>
    </source>
</evidence>
<evidence type="ECO:0000313" key="13">
    <source>
        <dbReference type="Proteomes" id="UP000472272"/>
    </source>
</evidence>
<dbReference type="FunFam" id="1.20.1070.10:FF:000006">
    <property type="entry name" value="Olfactory receptor"/>
    <property type="match status" value="1"/>
</dbReference>
<evidence type="ECO:0000256" key="7">
    <source>
        <dbReference type="ARBA" id="ARBA00023136"/>
    </source>
</evidence>
<dbReference type="PROSITE" id="PS50262">
    <property type="entry name" value="G_PROTEIN_RECEP_F1_2"/>
    <property type="match status" value="1"/>
</dbReference>
<keyword evidence="10" id="KW-1003">Cell membrane</keyword>
<evidence type="ECO:0000256" key="1">
    <source>
        <dbReference type="ARBA" id="ARBA00002936"/>
    </source>
</evidence>
<dbReference type="GO" id="GO:0004930">
    <property type="term" value="F:G protein-coupled receptor activity"/>
    <property type="evidence" value="ECO:0007669"/>
    <property type="project" value="UniProtKB-KW"/>
</dbReference>
<dbReference type="PANTHER" id="PTHR26450">
    <property type="entry name" value="OLFACTORY RECEPTOR 56B1-RELATED"/>
    <property type="match status" value="1"/>
</dbReference>
<reference evidence="12 13" key="1">
    <citation type="journal article" date="2019" name="Proc. Natl. Acad. Sci. U.S.A.">
        <title>Regulatory changes in pterin and carotenoid genes underlie balanced color polymorphisms in the wall lizard.</title>
        <authorList>
            <person name="Andrade P."/>
            <person name="Pinho C."/>
            <person name="Perez I de Lanuza G."/>
            <person name="Afonso S."/>
            <person name="Brejcha J."/>
            <person name="Rubin C.J."/>
            <person name="Wallerman O."/>
            <person name="Pereira P."/>
            <person name="Sabatino S.J."/>
            <person name="Bellati A."/>
            <person name="Pellitteri-Rosa D."/>
            <person name="Bosakova Z."/>
            <person name="Bunikis I."/>
            <person name="Carretero M.A."/>
            <person name="Feiner N."/>
            <person name="Marsik P."/>
            <person name="Pauperio F."/>
            <person name="Salvi D."/>
            <person name="Soler L."/>
            <person name="While G.M."/>
            <person name="Uller T."/>
            <person name="Font E."/>
            <person name="Andersson L."/>
            <person name="Carneiro M."/>
        </authorList>
    </citation>
    <scope>NUCLEOTIDE SEQUENCE</scope>
</reference>